<name>A0A059CB81_EUCGR</name>
<evidence type="ECO:0000313" key="1">
    <source>
        <dbReference type="EMBL" id="KCW75632.1"/>
    </source>
</evidence>
<dbReference type="PANTHER" id="PTHR38522:SF2">
    <property type="entry name" value="PLASMA MEMBRANE-ASSOCIATED CATION-BINDING PROTEIN 1"/>
    <property type="match status" value="1"/>
</dbReference>
<dbReference type="OMA" id="GINKEFE"/>
<dbReference type="OrthoDB" id="1933409at2759"/>
<dbReference type="AlphaFoldDB" id="A0A059CB81"/>
<protein>
    <recommendedName>
        <fullName evidence="2">Plasma membrane-associated cation-binding protein 1</fullName>
    </recommendedName>
</protein>
<dbReference type="STRING" id="71139.A0A059CB81"/>
<dbReference type="KEGG" id="egr:104440591"/>
<organism evidence="1">
    <name type="scientific">Eucalyptus grandis</name>
    <name type="common">Flooded gum</name>
    <dbReference type="NCBI Taxonomy" id="71139"/>
    <lineage>
        <taxon>Eukaryota</taxon>
        <taxon>Viridiplantae</taxon>
        <taxon>Streptophyta</taxon>
        <taxon>Embryophyta</taxon>
        <taxon>Tracheophyta</taxon>
        <taxon>Spermatophyta</taxon>
        <taxon>Magnoliopsida</taxon>
        <taxon>eudicotyledons</taxon>
        <taxon>Gunneridae</taxon>
        <taxon>Pentapetalae</taxon>
        <taxon>rosids</taxon>
        <taxon>malvids</taxon>
        <taxon>Myrtales</taxon>
        <taxon>Myrtaceae</taxon>
        <taxon>Myrtoideae</taxon>
        <taxon>Eucalypteae</taxon>
        <taxon>Eucalyptus</taxon>
    </lineage>
</organism>
<evidence type="ECO:0008006" key="2">
    <source>
        <dbReference type="Google" id="ProtNLM"/>
    </source>
</evidence>
<accession>A0A059CB81</accession>
<dbReference type="Gramene" id="KCW75631">
    <property type="protein sequence ID" value="KCW75631"/>
    <property type="gene ID" value="EUGRSUZ_D00001"/>
</dbReference>
<reference evidence="1" key="1">
    <citation type="submission" date="2013-07" db="EMBL/GenBank/DDBJ databases">
        <title>The genome of Eucalyptus grandis.</title>
        <authorList>
            <person name="Schmutz J."/>
            <person name="Hayes R."/>
            <person name="Myburg A."/>
            <person name="Tuskan G."/>
            <person name="Grattapaglia D."/>
            <person name="Rokhsar D.S."/>
        </authorList>
    </citation>
    <scope>NUCLEOTIDE SEQUENCE</scope>
    <source>
        <tissue evidence="1">Leaf extractions</tissue>
    </source>
</reference>
<dbReference type="EMBL" id="KK198756">
    <property type="protein sequence ID" value="KCW75631.1"/>
    <property type="molecule type" value="Genomic_DNA"/>
</dbReference>
<dbReference type="FunCoup" id="A0A059CB81">
    <property type="interactions" value="396"/>
</dbReference>
<dbReference type="Pfam" id="PF05558">
    <property type="entry name" value="DREPP"/>
    <property type="match status" value="1"/>
</dbReference>
<dbReference type="eggNOG" id="ENOG502RZAR">
    <property type="taxonomic scope" value="Eukaryota"/>
</dbReference>
<dbReference type="Gramene" id="KCW75632">
    <property type="protein sequence ID" value="KCW75632"/>
    <property type="gene ID" value="EUGRSUZ_D00001"/>
</dbReference>
<proteinExistence type="predicted"/>
<dbReference type="PANTHER" id="PTHR38522">
    <property type="entry name" value="PLASMA MEMBRANE-ASSOCIATED CATION-BINDING PROTEIN 1"/>
    <property type="match status" value="1"/>
</dbReference>
<gene>
    <name evidence="1" type="ORF">EUGRSUZ_D00001</name>
</gene>
<sequence>MGYWSSKVLPKIKKVFEKNGKKPAAAEACKSFDDSKGEIDKEFEEKKTELQPKVVEIYEASSAEVKALVKEPKEAGLKKHSTAVNKFLEELVKIEFPGSKPVSEASTKYGPVLVSGPVLFVFEKVSTFIITEEKEVEAPPAEAATSGEVTVAVEEKAEIVVEEEKKEEAAVEAAEPPKP</sequence>
<dbReference type="GO" id="GO:0005886">
    <property type="term" value="C:plasma membrane"/>
    <property type="evidence" value="ECO:0007669"/>
    <property type="project" value="InterPro"/>
</dbReference>
<dbReference type="InterPro" id="IPR008469">
    <property type="entry name" value="DREPP"/>
</dbReference>
<dbReference type="EMBL" id="KK198756">
    <property type="protein sequence ID" value="KCW75632.1"/>
    <property type="molecule type" value="Genomic_DNA"/>
</dbReference>